<dbReference type="GO" id="GO:0000976">
    <property type="term" value="F:transcription cis-regulatory region binding"/>
    <property type="evidence" value="ECO:0007669"/>
    <property type="project" value="TreeGrafter"/>
</dbReference>
<reference evidence="7 8" key="1">
    <citation type="submission" date="2016-10" db="EMBL/GenBank/DDBJ databases">
        <authorList>
            <person name="de Groot N.N."/>
        </authorList>
    </citation>
    <scope>NUCLEOTIDE SEQUENCE [LARGE SCALE GENOMIC DNA]</scope>
    <source>
        <strain evidence="7 8">CGMCC 4.6533</strain>
    </source>
</reference>
<keyword evidence="8" id="KW-1185">Reference proteome</keyword>
<evidence type="ECO:0000256" key="4">
    <source>
        <dbReference type="ARBA" id="ARBA00023163"/>
    </source>
</evidence>
<keyword evidence="3 5" id="KW-0238">DNA-binding</keyword>
<evidence type="ECO:0000256" key="1">
    <source>
        <dbReference type="ARBA" id="ARBA00022491"/>
    </source>
</evidence>
<accession>A0A1G8ZX39</accession>
<organism evidence="7 8">
    <name type="scientific">Nonomuraea jiangxiensis</name>
    <dbReference type="NCBI Taxonomy" id="633440"/>
    <lineage>
        <taxon>Bacteria</taxon>
        <taxon>Bacillati</taxon>
        <taxon>Actinomycetota</taxon>
        <taxon>Actinomycetes</taxon>
        <taxon>Streptosporangiales</taxon>
        <taxon>Streptosporangiaceae</taxon>
        <taxon>Nonomuraea</taxon>
    </lineage>
</organism>
<dbReference type="GO" id="GO:0003700">
    <property type="term" value="F:DNA-binding transcription factor activity"/>
    <property type="evidence" value="ECO:0007669"/>
    <property type="project" value="TreeGrafter"/>
</dbReference>
<dbReference type="RefSeq" id="WP_090938668.1">
    <property type="nucleotide sequence ID" value="NZ_FNDJ01000014.1"/>
</dbReference>
<dbReference type="Pfam" id="PF00440">
    <property type="entry name" value="TetR_N"/>
    <property type="match status" value="1"/>
</dbReference>
<dbReference type="PANTHER" id="PTHR30055:SF234">
    <property type="entry name" value="HTH-TYPE TRANSCRIPTIONAL REGULATOR BETI"/>
    <property type="match status" value="1"/>
</dbReference>
<dbReference type="Gene3D" id="1.10.357.10">
    <property type="entry name" value="Tetracycline Repressor, domain 2"/>
    <property type="match status" value="1"/>
</dbReference>
<evidence type="ECO:0000256" key="3">
    <source>
        <dbReference type="ARBA" id="ARBA00023125"/>
    </source>
</evidence>
<dbReference type="InterPro" id="IPR009057">
    <property type="entry name" value="Homeodomain-like_sf"/>
</dbReference>
<dbReference type="InterPro" id="IPR001647">
    <property type="entry name" value="HTH_TetR"/>
</dbReference>
<evidence type="ECO:0000313" key="8">
    <source>
        <dbReference type="Proteomes" id="UP000199202"/>
    </source>
</evidence>
<keyword evidence="4" id="KW-0804">Transcription</keyword>
<evidence type="ECO:0000256" key="2">
    <source>
        <dbReference type="ARBA" id="ARBA00023015"/>
    </source>
</evidence>
<dbReference type="InterPro" id="IPR039538">
    <property type="entry name" value="BetI_C"/>
</dbReference>
<dbReference type="Pfam" id="PF13977">
    <property type="entry name" value="TetR_C_6"/>
    <property type="match status" value="1"/>
</dbReference>
<dbReference type="EMBL" id="FNDJ01000014">
    <property type="protein sequence ID" value="SDK19702.1"/>
    <property type="molecule type" value="Genomic_DNA"/>
</dbReference>
<dbReference type="InterPro" id="IPR050109">
    <property type="entry name" value="HTH-type_TetR-like_transc_reg"/>
</dbReference>
<evidence type="ECO:0000256" key="5">
    <source>
        <dbReference type="PROSITE-ProRule" id="PRU00335"/>
    </source>
</evidence>
<sequence length="201" mass="21655">MPRQVDHDARRRQLTEALLRIASTRGLRAVSMREIAAEAGVSLRVVQYYFTNKQALLESGLTELGARMDHRVKQRAAAAGELTPRGVFAAVLGTILPFDEQSTLDSMAWTAYYTAALTDPALAAVGLTLPNALENFLTARLTAAQQAGDIAPDRDPRTEVAGLLALANGLTSSVLSGQRSHEAATKIIDYHLDRLFGPDAV</sequence>
<dbReference type="SUPFAM" id="SSF46689">
    <property type="entry name" value="Homeodomain-like"/>
    <property type="match status" value="1"/>
</dbReference>
<keyword evidence="2" id="KW-0805">Transcription regulation</keyword>
<dbReference type="AlphaFoldDB" id="A0A1G8ZX39"/>
<dbReference type="SUPFAM" id="SSF48498">
    <property type="entry name" value="Tetracyclin repressor-like, C-terminal domain"/>
    <property type="match status" value="1"/>
</dbReference>
<gene>
    <name evidence="7" type="ORF">SAMN05421869_114208</name>
</gene>
<dbReference type="InterPro" id="IPR036271">
    <property type="entry name" value="Tet_transcr_reg_TetR-rel_C_sf"/>
</dbReference>
<name>A0A1G8ZX39_9ACTN</name>
<evidence type="ECO:0000259" key="6">
    <source>
        <dbReference type="PROSITE" id="PS50977"/>
    </source>
</evidence>
<proteinExistence type="predicted"/>
<evidence type="ECO:0000313" key="7">
    <source>
        <dbReference type="EMBL" id="SDK19702.1"/>
    </source>
</evidence>
<protein>
    <submittedName>
        <fullName evidence="7">Regulatory protein, tetR family</fullName>
    </submittedName>
</protein>
<feature type="DNA-binding region" description="H-T-H motif" evidence="5">
    <location>
        <begin position="31"/>
        <end position="50"/>
    </location>
</feature>
<feature type="domain" description="HTH tetR-type" evidence="6">
    <location>
        <begin position="8"/>
        <end position="68"/>
    </location>
</feature>
<dbReference type="STRING" id="633440.SAMN05421869_114208"/>
<dbReference type="OrthoDB" id="9816296at2"/>
<keyword evidence="1" id="KW-0678">Repressor</keyword>
<dbReference type="PANTHER" id="PTHR30055">
    <property type="entry name" value="HTH-TYPE TRANSCRIPTIONAL REGULATOR RUTR"/>
    <property type="match status" value="1"/>
</dbReference>
<dbReference type="Proteomes" id="UP000199202">
    <property type="component" value="Unassembled WGS sequence"/>
</dbReference>
<dbReference type="PROSITE" id="PS50977">
    <property type="entry name" value="HTH_TETR_2"/>
    <property type="match status" value="1"/>
</dbReference>